<gene>
    <name evidence="2" type="ORF">MU0053_001460</name>
</gene>
<dbReference type="RefSeq" id="WP_308481701.1">
    <property type="nucleotide sequence ID" value="NZ_OY726397.1"/>
</dbReference>
<dbReference type="GO" id="GO:0016787">
    <property type="term" value="F:hydrolase activity"/>
    <property type="evidence" value="ECO:0007669"/>
    <property type="project" value="UniProtKB-KW"/>
</dbReference>
<feature type="domain" description="AB hydrolase-1" evidence="1">
    <location>
        <begin position="36"/>
        <end position="266"/>
    </location>
</feature>
<name>A0ABM9LII7_9MYCO</name>
<reference evidence="2 3" key="1">
    <citation type="submission" date="2023-08" db="EMBL/GenBank/DDBJ databases">
        <authorList>
            <person name="Folkvardsen B D."/>
            <person name="Norman A."/>
        </authorList>
    </citation>
    <scope>NUCLEOTIDE SEQUENCE [LARGE SCALE GENOMIC DNA]</scope>
    <source>
        <strain evidence="2 3">Mu0053</strain>
    </source>
</reference>
<proteinExistence type="predicted"/>
<evidence type="ECO:0000313" key="3">
    <source>
        <dbReference type="Proteomes" id="UP001190465"/>
    </source>
</evidence>
<dbReference type="Gene3D" id="3.40.50.1820">
    <property type="entry name" value="alpha/beta hydrolase"/>
    <property type="match status" value="1"/>
</dbReference>
<accession>A0ABM9LII7</accession>
<dbReference type="Pfam" id="PF12697">
    <property type="entry name" value="Abhydrolase_6"/>
    <property type="match status" value="1"/>
</dbReference>
<dbReference type="InterPro" id="IPR029058">
    <property type="entry name" value="AB_hydrolase_fold"/>
</dbReference>
<dbReference type="Proteomes" id="UP001190465">
    <property type="component" value="Chromosome"/>
</dbReference>
<dbReference type="InterPro" id="IPR000073">
    <property type="entry name" value="AB_hydrolase_1"/>
</dbReference>
<keyword evidence="2" id="KW-0378">Hydrolase</keyword>
<evidence type="ECO:0000259" key="1">
    <source>
        <dbReference type="Pfam" id="PF12697"/>
    </source>
</evidence>
<dbReference type="EMBL" id="OY726397">
    <property type="protein sequence ID" value="CAJ1499617.1"/>
    <property type="molecule type" value="Genomic_DNA"/>
</dbReference>
<dbReference type="SUPFAM" id="SSF53474">
    <property type="entry name" value="alpha/beta-Hydrolases"/>
    <property type="match status" value="1"/>
</dbReference>
<sequence>MSENGTPTPRVVLVDGVPMSGLLAVPAAGVAPLAVVVAIHGGATTGAYFDCPGHPHLSLLRLGARLGFTVIALDRPGFGSSALYAEEFTDPARRTEMAYAAIDAILGDRDRGAGLFVLAHSNGTELALRLAADPNRADDLLGIEISGTGLRQQEAAAAVLSTASITNVPTGLRELLWEPAQMYPDGIAGAVRVKAGPISPGYEAGLVSSWASVITELAARVRVPVRYALAEFERVWSVDDAAVQTVVGLFAAAPQVRTATKIHGGHNLSLGHTAAAYHLSALSFAEECRVRSTLRARATTDFSMEGT</sequence>
<organism evidence="2 3">
    <name type="scientific">[Mycobacterium] burgundiense</name>
    <dbReference type="NCBI Taxonomy" id="3064286"/>
    <lineage>
        <taxon>Bacteria</taxon>
        <taxon>Bacillati</taxon>
        <taxon>Actinomycetota</taxon>
        <taxon>Actinomycetes</taxon>
        <taxon>Mycobacteriales</taxon>
        <taxon>Mycobacteriaceae</taxon>
        <taxon>Mycolicibacterium</taxon>
    </lineage>
</organism>
<protein>
    <submittedName>
        <fullName evidence="2">Alpha/beta hydrolase family protein</fullName>
    </submittedName>
</protein>
<keyword evidence="3" id="KW-1185">Reference proteome</keyword>
<evidence type="ECO:0000313" key="2">
    <source>
        <dbReference type="EMBL" id="CAJ1499617.1"/>
    </source>
</evidence>